<organism evidence="1 2">
    <name type="scientific">Reyranella soli</name>
    <dbReference type="NCBI Taxonomy" id="1230389"/>
    <lineage>
        <taxon>Bacteria</taxon>
        <taxon>Pseudomonadati</taxon>
        <taxon>Pseudomonadota</taxon>
        <taxon>Alphaproteobacteria</taxon>
        <taxon>Hyphomicrobiales</taxon>
        <taxon>Reyranellaceae</taxon>
        <taxon>Reyranella</taxon>
    </lineage>
</organism>
<protein>
    <submittedName>
        <fullName evidence="1">Uncharacterized protein</fullName>
    </submittedName>
</protein>
<evidence type="ECO:0000313" key="2">
    <source>
        <dbReference type="Proteomes" id="UP000321058"/>
    </source>
</evidence>
<name>A0A512NQD6_9HYPH</name>
<reference evidence="1 2" key="1">
    <citation type="submission" date="2019-07" db="EMBL/GenBank/DDBJ databases">
        <title>Whole genome shotgun sequence of Reyranella soli NBRC 108950.</title>
        <authorList>
            <person name="Hosoyama A."/>
            <person name="Uohara A."/>
            <person name="Ohji S."/>
            <person name="Ichikawa N."/>
        </authorList>
    </citation>
    <scope>NUCLEOTIDE SEQUENCE [LARGE SCALE GENOMIC DNA]</scope>
    <source>
        <strain evidence="1 2">NBRC 108950</strain>
    </source>
</reference>
<dbReference type="RefSeq" id="WP_147156487.1">
    <property type="nucleotide sequence ID" value="NZ_BKAJ01000204.1"/>
</dbReference>
<dbReference type="AlphaFoldDB" id="A0A512NQD6"/>
<comment type="caution">
    <text evidence="1">The sequence shown here is derived from an EMBL/GenBank/DDBJ whole genome shotgun (WGS) entry which is preliminary data.</text>
</comment>
<accession>A0A512NQD6</accession>
<sequence>MDEGHVLVMGAGAQESALDLLLHKIAANGLTVVRGPDIGGHPSYAQEADAAALLVPSGAQGWPDSKQFDSTRFAKEGQLVYVNLGAVAPVPPDDGAGYFDLAGWAGDASAEFNRLIDHLRVLIATRVSDLYVWKLDTDQVHSAASGIAELQSLADKIAQIGDALSGDEERSRPLRETLDEISRTYRVVKSAVERFITAGAAPGGPEAQVFAGLAYGTLAQQIRNGRGHCHRIGRRYTRVGGLREGLATELTAKALKDIDETFDRLANADGDVFSAMDSLGYALTNESQVIVRYLLTGRSDQARQNIAGALDRLIPLESALEQALAAFQVVTSVLGYAESPPKEEKIYMSKLVFQGPVINSTVVAAQTIEKSQIAVKQSAAPQDIKDVLDALHEATKNLTSRLSQKDAALAAKDLKDLAEEAMSPTPSRPVWLRAADGLLSVAKKAGDTGVVMVDLVGKLATFLGHPLGV</sequence>
<dbReference type="EMBL" id="BKAJ01000204">
    <property type="protein sequence ID" value="GEP61165.1"/>
    <property type="molecule type" value="Genomic_DNA"/>
</dbReference>
<dbReference type="OrthoDB" id="9835006at2"/>
<proteinExistence type="predicted"/>
<gene>
    <name evidence="1" type="ORF">RSO01_83310</name>
</gene>
<keyword evidence="2" id="KW-1185">Reference proteome</keyword>
<dbReference type="Proteomes" id="UP000321058">
    <property type="component" value="Unassembled WGS sequence"/>
</dbReference>
<evidence type="ECO:0000313" key="1">
    <source>
        <dbReference type="EMBL" id="GEP61165.1"/>
    </source>
</evidence>